<feature type="region of interest" description="Disordered" evidence="1">
    <location>
        <begin position="52"/>
        <end position="120"/>
    </location>
</feature>
<feature type="compositionally biased region" description="Basic and acidic residues" evidence="1">
    <location>
        <begin position="90"/>
        <end position="104"/>
    </location>
</feature>
<sequence>MISRFERNKDSVQDAVESTANHVGRIATIITTAIVDITREIGEMITDGIEMREASKKAEADGGRFTHHRDELDDDLPEPDDDSDDPDDEIAARRDDREELESADRPALPKSPDTALPSRP</sequence>
<evidence type="ECO:0000313" key="3">
    <source>
        <dbReference type="Proteomes" id="UP000186218"/>
    </source>
</evidence>
<gene>
    <name evidence="2" type="ORF">SAMN05445060_0824</name>
</gene>
<dbReference type="Proteomes" id="UP000186218">
    <property type="component" value="Unassembled WGS sequence"/>
</dbReference>
<dbReference type="EMBL" id="FTNT01000002">
    <property type="protein sequence ID" value="SIR78026.1"/>
    <property type="molecule type" value="Genomic_DNA"/>
</dbReference>
<dbReference type="RefSeq" id="WP_076476805.1">
    <property type="nucleotide sequence ID" value="NZ_FTNT01000002.1"/>
</dbReference>
<dbReference type="STRING" id="1344003.SAMN05445060_0824"/>
<dbReference type="AlphaFoldDB" id="A0A1N7DQ91"/>
<organism evidence="2 3">
    <name type="scientific">Williamsia sterculiae</name>
    <dbReference type="NCBI Taxonomy" id="1344003"/>
    <lineage>
        <taxon>Bacteria</taxon>
        <taxon>Bacillati</taxon>
        <taxon>Actinomycetota</taxon>
        <taxon>Actinomycetes</taxon>
        <taxon>Mycobacteriales</taxon>
        <taxon>Nocardiaceae</taxon>
        <taxon>Williamsia</taxon>
    </lineage>
</organism>
<feature type="compositionally biased region" description="Basic and acidic residues" evidence="1">
    <location>
        <begin position="52"/>
        <end position="71"/>
    </location>
</feature>
<protein>
    <submittedName>
        <fullName evidence="2">Uncharacterized protein</fullName>
    </submittedName>
</protein>
<name>A0A1N7DQ91_9NOCA</name>
<proteinExistence type="predicted"/>
<evidence type="ECO:0000313" key="2">
    <source>
        <dbReference type="EMBL" id="SIR78026.1"/>
    </source>
</evidence>
<feature type="compositionally biased region" description="Acidic residues" evidence="1">
    <location>
        <begin position="72"/>
        <end position="89"/>
    </location>
</feature>
<accession>A0A1N7DQ91</accession>
<evidence type="ECO:0000256" key="1">
    <source>
        <dbReference type="SAM" id="MobiDB-lite"/>
    </source>
</evidence>
<reference evidence="2 3" key="1">
    <citation type="submission" date="2017-01" db="EMBL/GenBank/DDBJ databases">
        <authorList>
            <person name="Mah S.A."/>
            <person name="Swanson W.J."/>
            <person name="Moy G.W."/>
            <person name="Vacquier V.D."/>
        </authorList>
    </citation>
    <scope>NUCLEOTIDE SEQUENCE [LARGE SCALE GENOMIC DNA]</scope>
    <source>
        <strain evidence="2 3">CPCC 203464</strain>
    </source>
</reference>
<keyword evidence="3" id="KW-1185">Reference proteome</keyword>